<keyword evidence="1 3" id="KW-0808">Transferase</keyword>
<evidence type="ECO:0000259" key="2">
    <source>
        <dbReference type="Pfam" id="PF13649"/>
    </source>
</evidence>
<protein>
    <submittedName>
        <fullName evidence="3">SAM-dependent methyltransferase</fullName>
    </submittedName>
</protein>
<evidence type="ECO:0000256" key="1">
    <source>
        <dbReference type="ARBA" id="ARBA00022679"/>
    </source>
</evidence>
<proteinExistence type="predicted"/>
<name>A0A1Y3U035_9ACTN</name>
<dbReference type="EMBL" id="NFHO01000009">
    <property type="protein sequence ID" value="OUN42113.1"/>
    <property type="molecule type" value="Genomic_DNA"/>
</dbReference>
<accession>A0A1Y3U035</accession>
<dbReference type="Proteomes" id="UP000196560">
    <property type="component" value="Unassembled WGS sequence"/>
</dbReference>
<gene>
    <name evidence="3" type="ORF">B5G21_08245</name>
</gene>
<dbReference type="PANTHER" id="PTHR43861">
    <property type="entry name" value="TRANS-ACONITATE 2-METHYLTRANSFERASE-RELATED"/>
    <property type="match status" value="1"/>
</dbReference>
<keyword evidence="4" id="KW-1185">Reference proteome</keyword>
<dbReference type="Pfam" id="PF13649">
    <property type="entry name" value="Methyltransf_25"/>
    <property type="match status" value="1"/>
</dbReference>
<organism evidence="3 4">
    <name type="scientific">Enorma massiliensis</name>
    <dbReference type="NCBI Taxonomy" id="1472761"/>
    <lineage>
        <taxon>Bacteria</taxon>
        <taxon>Bacillati</taxon>
        <taxon>Actinomycetota</taxon>
        <taxon>Coriobacteriia</taxon>
        <taxon>Coriobacteriales</taxon>
        <taxon>Coriobacteriaceae</taxon>
        <taxon>Enorma</taxon>
    </lineage>
</organism>
<dbReference type="SUPFAM" id="SSF53335">
    <property type="entry name" value="S-adenosyl-L-methionine-dependent methyltransferases"/>
    <property type="match status" value="1"/>
</dbReference>
<dbReference type="STRING" id="1118060.GCA_000311845_00492"/>
<feature type="domain" description="Methyltransferase" evidence="2">
    <location>
        <begin position="51"/>
        <end position="148"/>
    </location>
</feature>
<sequence>MEHEVADSREAWEANAVFWDAAMGDASNAFHRQTVRPGVTDLLNPQPGDFVLDVACGNGNYAAYLAERGVDVLAFDFSPRMIELARCRQERYADRIEFVVADATDVDSLCSLARARPFTKAVSNMAIMDIAALDNLFDAVHRLLVEDGIFVFATQHPCFVTRTERYSTPHSYRGEAIPGQPQEHLYFHRSLQDIFEACFTHGFVIDGFRESCFAAEHEIPAVIIVRARKVVSERRLR</sequence>
<dbReference type="Gene3D" id="3.40.50.150">
    <property type="entry name" value="Vaccinia Virus protein VP39"/>
    <property type="match status" value="1"/>
</dbReference>
<keyword evidence="3" id="KW-0489">Methyltransferase</keyword>
<dbReference type="GO" id="GO:0008168">
    <property type="term" value="F:methyltransferase activity"/>
    <property type="evidence" value="ECO:0007669"/>
    <property type="project" value="UniProtKB-KW"/>
</dbReference>
<dbReference type="GO" id="GO:0032259">
    <property type="term" value="P:methylation"/>
    <property type="evidence" value="ECO:0007669"/>
    <property type="project" value="UniProtKB-KW"/>
</dbReference>
<dbReference type="InterPro" id="IPR041698">
    <property type="entry name" value="Methyltransf_25"/>
</dbReference>
<evidence type="ECO:0000313" key="4">
    <source>
        <dbReference type="Proteomes" id="UP000196560"/>
    </source>
</evidence>
<dbReference type="AlphaFoldDB" id="A0A1Y3U035"/>
<reference evidence="4" key="1">
    <citation type="submission" date="2017-04" db="EMBL/GenBank/DDBJ databases">
        <title>Function of individual gut microbiota members based on whole genome sequencing of pure cultures obtained from chicken caecum.</title>
        <authorList>
            <person name="Medvecky M."/>
            <person name="Cejkova D."/>
            <person name="Polansky O."/>
            <person name="Karasova D."/>
            <person name="Kubasova T."/>
            <person name="Cizek A."/>
            <person name="Rychlik I."/>
        </authorList>
    </citation>
    <scope>NUCLEOTIDE SEQUENCE [LARGE SCALE GENOMIC DNA]</scope>
    <source>
        <strain evidence="4">An70</strain>
    </source>
</reference>
<dbReference type="CDD" id="cd02440">
    <property type="entry name" value="AdoMet_MTases"/>
    <property type="match status" value="1"/>
</dbReference>
<evidence type="ECO:0000313" key="3">
    <source>
        <dbReference type="EMBL" id="OUN42113.1"/>
    </source>
</evidence>
<comment type="caution">
    <text evidence="3">The sequence shown here is derived from an EMBL/GenBank/DDBJ whole genome shotgun (WGS) entry which is preliminary data.</text>
</comment>
<dbReference type="eggNOG" id="COG2226">
    <property type="taxonomic scope" value="Bacteria"/>
</dbReference>
<dbReference type="RefSeq" id="WP_087186775.1">
    <property type="nucleotide sequence ID" value="NZ_NFHO01000009.1"/>
</dbReference>
<dbReference type="InterPro" id="IPR029063">
    <property type="entry name" value="SAM-dependent_MTases_sf"/>
</dbReference>